<evidence type="ECO:0000313" key="5">
    <source>
        <dbReference type="EMBL" id="RZT87865.1"/>
    </source>
</evidence>
<dbReference type="Pfam" id="PF05719">
    <property type="entry name" value="GPP34"/>
    <property type="match status" value="1"/>
</dbReference>
<dbReference type="GO" id="GO:0005737">
    <property type="term" value="C:cytoplasm"/>
    <property type="evidence" value="ECO:0007669"/>
    <property type="project" value="UniProtKB-ARBA"/>
</dbReference>
<dbReference type="Proteomes" id="UP000291591">
    <property type="component" value="Unassembled WGS sequence"/>
</dbReference>
<gene>
    <name evidence="5" type="ORF">EV383_4797</name>
</gene>
<reference evidence="5 6" key="1">
    <citation type="submission" date="2019-02" db="EMBL/GenBank/DDBJ databases">
        <title>Sequencing the genomes of 1000 actinobacteria strains.</title>
        <authorList>
            <person name="Klenk H.-P."/>
        </authorList>
    </citation>
    <scope>NUCLEOTIDE SEQUENCE [LARGE SCALE GENOMIC DNA]</scope>
    <source>
        <strain evidence="5 6">DSM 45779</strain>
    </source>
</reference>
<evidence type="ECO:0000256" key="3">
    <source>
        <dbReference type="ARBA" id="ARBA00023121"/>
    </source>
</evidence>
<sequence length="225" mass="24702">MGADLLISEELLLLGLDDESGKPTWTFDSTILNGAVLFDLVRSGSVEIVDKKVLVTDFFPEHPLLRRVQEVIADEKKTRSVSHWQQMLPYQVKNLQQVIASRLVADGVLTEESGKVMGLFKQTKLPEADPGPERALRARLHDILVVGREPSEHDALLITLLEAGYQTGYLLTDVEKEQRKAGKKRAAAIAKDFKENPVVKAGSDAQMAMFTTIFAAGMISSGSGN</sequence>
<comment type="caution">
    <text evidence="5">The sequence shown here is derived from an EMBL/GenBank/DDBJ whole genome shotgun (WGS) entry which is preliminary data.</text>
</comment>
<keyword evidence="2" id="KW-0333">Golgi apparatus</keyword>
<evidence type="ECO:0000256" key="4">
    <source>
        <dbReference type="ARBA" id="ARBA00023136"/>
    </source>
</evidence>
<protein>
    <submittedName>
        <fullName evidence="5">Golgi phosphoprotein 3 GPP34</fullName>
    </submittedName>
</protein>
<dbReference type="InterPro" id="IPR038261">
    <property type="entry name" value="GPP34-like_sf"/>
</dbReference>
<keyword evidence="3" id="KW-0446">Lipid-binding</keyword>
<proteinExistence type="predicted"/>
<keyword evidence="4" id="KW-0472">Membrane</keyword>
<comment type="subcellular location">
    <subcellularLocation>
        <location evidence="1">Golgi apparatus membrane</location>
        <topology evidence="1">Peripheral membrane protein</topology>
        <orientation evidence="1">Cytoplasmic side</orientation>
    </subcellularLocation>
</comment>
<organism evidence="5 6">
    <name type="scientific">Pseudonocardia sediminis</name>
    <dbReference type="NCBI Taxonomy" id="1397368"/>
    <lineage>
        <taxon>Bacteria</taxon>
        <taxon>Bacillati</taxon>
        <taxon>Actinomycetota</taxon>
        <taxon>Actinomycetes</taxon>
        <taxon>Pseudonocardiales</taxon>
        <taxon>Pseudonocardiaceae</taxon>
        <taxon>Pseudonocardia</taxon>
    </lineage>
</organism>
<dbReference type="OrthoDB" id="4962633at2"/>
<dbReference type="AlphaFoldDB" id="A0A4Q7V172"/>
<dbReference type="GO" id="GO:0012505">
    <property type="term" value="C:endomembrane system"/>
    <property type="evidence" value="ECO:0007669"/>
    <property type="project" value="UniProtKB-ARBA"/>
</dbReference>
<evidence type="ECO:0000256" key="1">
    <source>
        <dbReference type="ARBA" id="ARBA00004255"/>
    </source>
</evidence>
<keyword evidence="6" id="KW-1185">Reference proteome</keyword>
<accession>A0A4Q7V172</accession>
<dbReference type="Gene3D" id="1.10.3630.10">
    <property type="entry name" value="yeast vps74-n-term truncation variant domain like"/>
    <property type="match status" value="1"/>
</dbReference>
<evidence type="ECO:0000256" key="2">
    <source>
        <dbReference type="ARBA" id="ARBA00023034"/>
    </source>
</evidence>
<name>A0A4Q7V172_PSEST</name>
<dbReference type="GO" id="GO:0070273">
    <property type="term" value="F:phosphatidylinositol-4-phosphate binding"/>
    <property type="evidence" value="ECO:0007669"/>
    <property type="project" value="InterPro"/>
</dbReference>
<evidence type="ECO:0000313" key="6">
    <source>
        <dbReference type="Proteomes" id="UP000291591"/>
    </source>
</evidence>
<dbReference type="EMBL" id="SHKL01000001">
    <property type="protein sequence ID" value="RZT87865.1"/>
    <property type="molecule type" value="Genomic_DNA"/>
</dbReference>
<dbReference type="RefSeq" id="WP_130291957.1">
    <property type="nucleotide sequence ID" value="NZ_SHKL01000001.1"/>
</dbReference>
<dbReference type="InterPro" id="IPR008628">
    <property type="entry name" value="GPP34-like"/>
</dbReference>